<reference evidence="3" key="1">
    <citation type="journal article" date="2023" name="Commun. Biol.">
        <title>Genome analysis of Parmales, the sister group of diatoms, reveals the evolutionary specialization of diatoms from phago-mixotrophs to photoautotrophs.</title>
        <authorList>
            <person name="Ban H."/>
            <person name="Sato S."/>
            <person name="Yoshikawa S."/>
            <person name="Yamada K."/>
            <person name="Nakamura Y."/>
            <person name="Ichinomiya M."/>
            <person name="Sato N."/>
            <person name="Blanc-Mathieu R."/>
            <person name="Endo H."/>
            <person name="Kuwata A."/>
            <person name="Ogata H."/>
        </authorList>
    </citation>
    <scope>NUCLEOTIDE SEQUENCE [LARGE SCALE GENOMIC DNA]</scope>
    <source>
        <strain evidence="3">NIES 3700</strain>
    </source>
</reference>
<dbReference type="Proteomes" id="UP001165122">
    <property type="component" value="Unassembled WGS sequence"/>
</dbReference>
<comment type="caution">
    <text evidence="2">The sequence shown here is derived from an EMBL/GenBank/DDBJ whole genome shotgun (WGS) entry which is preliminary data.</text>
</comment>
<evidence type="ECO:0000256" key="1">
    <source>
        <dbReference type="SAM" id="Phobius"/>
    </source>
</evidence>
<keyword evidence="1" id="KW-0812">Transmembrane</keyword>
<gene>
    <name evidence="2" type="ORF">TrLO_g11141</name>
</gene>
<protein>
    <submittedName>
        <fullName evidence="2">Uncharacterized protein</fullName>
    </submittedName>
</protein>
<dbReference type="AlphaFoldDB" id="A0A9W7AL76"/>
<name>A0A9W7AL76_9STRA</name>
<proteinExistence type="predicted"/>
<feature type="transmembrane region" description="Helical" evidence="1">
    <location>
        <begin position="39"/>
        <end position="59"/>
    </location>
</feature>
<keyword evidence="3" id="KW-1185">Reference proteome</keyword>
<dbReference type="OrthoDB" id="190905at2759"/>
<keyword evidence="1" id="KW-1133">Transmembrane helix</keyword>
<accession>A0A9W7AL76</accession>
<evidence type="ECO:0000313" key="2">
    <source>
        <dbReference type="EMBL" id="GMH70359.1"/>
    </source>
</evidence>
<organism evidence="2 3">
    <name type="scientific">Triparma laevis f. longispina</name>
    <dbReference type="NCBI Taxonomy" id="1714387"/>
    <lineage>
        <taxon>Eukaryota</taxon>
        <taxon>Sar</taxon>
        <taxon>Stramenopiles</taxon>
        <taxon>Ochrophyta</taxon>
        <taxon>Bolidophyceae</taxon>
        <taxon>Parmales</taxon>
        <taxon>Triparmaceae</taxon>
        <taxon>Triparma</taxon>
    </lineage>
</organism>
<keyword evidence="1" id="KW-0472">Membrane</keyword>
<dbReference type="EMBL" id="BRXW01000619">
    <property type="protein sequence ID" value="GMH70359.1"/>
    <property type="molecule type" value="Genomic_DNA"/>
</dbReference>
<evidence type="ECO:0000313" key="3">
    <source>
        <dbReference type="Proteomes" id="UP001165122"/>
    </source>
</evidence>
<sequence>MIQKDDQTIPLVYAEPRSSSTGSVTVTYETYVRPHKKKLCSACCGFTFLSTFLLVFFLMPRSPEMWLKSYTPVQVSTSGATWTETFGFKNDNWYTMDWTDLEIGVYFCDSATIWGCYSEGSPLVFEGSYENPETDNENKFTTGSRASRDVELSYNSVAPASTLAYMTTLCASQGYIIMFSQASVVGKLTNGRSFGTTYLTQAVLVDCS</sequence>